<dbReference type="GO" id="GO:0004081">
    <property type="term" value="F:bis(5'-nucleosyl)-tetraphosphatase (asymmetrical) activity"/>
    <property type="evidence" value="ECO:0007669"/>
    <property type="project" value="TreeGrafter"/>
</dbReference>
<accession>A0A955RHR9</accession>
<dbReference type="GO" id="GO:0006754">
    <property type="term" value="P:ATP biosynthetic process"/>
    <property type="evidence" value="ECO:0007669"/>
    <property type="project" value="TreeGrafter"/>
</dbReference>
<sequence>MNYRKGIIAIIIDSQNNFLIVQLQSYSKNDWNFVGGGKEGIETPEQNLLRELKEELSIDQNDFNIIGISSTPLKYDFIEPIVRDDITYVGQEKDQFLVKFHGEKSKIKIQLEEIRDYKWVKFEQLSQYLNFPNQLEKAHAVIKELLPVLI</sequence>
<dbReference type="EMBL" id="JAGQLJ010000146">
    <property type="protein sequence ID" value="MCA9381630.1"/>
    <property type="molecule type" value="Genomic_DNA"/>
</dbReference>
<organism evidence="3 4">
    <name type="scientific">Candidatus Dojkabacteria bacterium</name>
    <dbReference type="NCBI Taxonomy" id="2099670"/>
    <lineage>
        <taxon>Bacteria</taxon>
        <taxon>Candidatus Dojkabacteria</taxon>
    </lineage>
</organism>
<evidence type="ECO:0000259" key="2">
    <source>
        <dbReference type="PROSITE" id="PS51462"/>
    </source>
</evidence>
<dbReference type="PROSITE" id="PS51462">
    <property type="entry name" value="NUDIX"/>
    <property type="match status" value="1"/>
</dbReference>
<reference evidence="3" key="2">
    <citation type="journal article" date="2021" name="Microbiome">
        <title>Successional dynamics and alternative stable states in a saline activated sludge microbial community over 9 years.</title>
        <authorList>
            <person name="Wang Y."/>
            <person name="Ye J."/>
            <person name="Ju F."/>
            <person name="Liu L."/>
            <person name="Boyd J.A."/>
            <person name="Deng Y."/>
            <person name="Parks D.H."/>
            <person name="Jiang X."/>
            <person name="Yin X."/>
            <person name="Woodcroft B.J."/>
            <person name="Tyson G.W."/>
            <person name="Hugenholtz P."/>
            <person name="Polz M.F."/>
            <person name="Zhang T."/>
        </authorList>
    </citation>
    <scope>NUCLEOTIDE SEQUENCE</scope>
    <source>
        <strain evidence="3">HKST-UBA13</strain>
    </source>
</reference>
<name>A0A955RHR9_9BACT</name>
<dbReference type="GO" id="GO:0006167">
    <property type="term" value="P:AMP biosynthetic process"/>
    <property type="evidence" value="ECO:0007669"/>
    <property type="project" value="TreeGrafter"/>
</dbReference>
<gene>
    <name evidence="3" type="ORF">KC678_05170</name>
</gene>
<comment type="caution">
    <text evidence="3">The sequence shown here is derived from an EMBL/GenBank/DDBJ whole genome shotgun (WGS) entry which is preliminary data.</text>
</comment>
<evidence type="ECO:0000256" key="1">
    <source>
        <dbReference type="ARBA" id="ARBA00022801"/>
    </source>
</evidence>
<dbReference type="Gene3D" id="3.90.79.10">
    <property type="entry name" value="Nucleoside Triphosphate Pyrophosphohydrolase"/>
    <property type="match status" value="1"/>
</dbReference>
<dbReference type="AlphaFoldDB" id="A0A955RHR9"/>
<dbReference type="Proteomes" id="UP000775877">
    <property type="component" value="Unassembled WGS sequence"/>
</dbReference>
<feature type="domain" description="Nudix hydrolase" evidence="2">
    <location>
        <begin position="2"/>
        <end position="146"/>
    </location>
</feature>
<dbReference type="InterPro" id="IPR015797">
    <property type="entry name" value="NUDIX_hydrolase-like_dom_sf"/>
</dbReference>
<keyword evidence="1" id="KW-0378">Hydrolase</keyword>
<dbReference type="InterPro" id="IPR051325">
    <property type="entry name" value="Nudix_hydrolase_domain"/>
</dbReference>
<evidence type="ECO:0000313" key="4">
    <source>
        <dbReference type="Proteomes" id="UP000775877"/>
    </source>
</evidence>
<proteinExistence type="predicted"/>
<protein>
    <submittedName>
        <fullName evidence="3">NUDIX domain-containing protein</fullName>
    </submittedName>
</protein>
<dbReference type="PANTHER" id="PTHR21340">
    <property type="entry name" value="DIADENOSINE 5,5-P1,P4-TETRAPHOSPHATE PYROPHOSPHOHYDROLASE MUTT"/>
    <property type="match status" value="1"/>
</dbReference>
<dbReference type="SUPFAM" id="SSF55811">
    <property type="entry name" value="Nudix"/>
    <property type="match status" value="1"/>
</dbReference>
<evidence type="ECO:0000313" key="3">
    <source>
        <dbReference type="EMBL" id="MCA9381630.1"/>
    </source>
</evidence>
<dbReference type="PANTHER" id="PTHR21340:SF0">
    <property type="entry name" value="BIS(5'-NUCLEOSYL)-TETRAPHOSPHATASE [ASYMMETRICAL]"/>
    <property type="match status" value="1"/>
</dbReference>
<reference evidence="3" key="1">
    <citation type="submission" date="2020-04" db="EMBL/GenBank/DDBJ databases">
        <authorList>
            <person name="Zhang T."/>
        </authorList>
    </citation>
    <scope>NUCLEOTIDE SEQUENCE</scope>
    <source>
        <strain evidence="3">HKST-UBA13</strain>
    </source>
</reference>
<dbReference type="Pfam" id="PF00293">
    <property type="entry name" value="NUDIX"/>
    <property type="match status" value="1"/>
</dbReference>
<dbReference type="InterPro" id="IPR000086">
    <property type="entry name" value="NUDIX_hydrolase_dom"/>
</dbReference>